<dbReference type="InterPro" id="IPR051316">
    <property type="entry name" value="Zinc-reg_GTPase_activator"/>
</dbReference>
<dbReference type="AlphaFoldDB" id="A0A2T4Q284"/>
<dbReference type="PANTHER" id="PTHR13748">
    <property type="entry name" value="COBW-RELATED"/>
    <property type="match status" value="1"/>
</dbReference>
<evidence type="ECO:0000256" key="2">
    <source>
        <dbReference type="ARBA" id="ARBA00022801"/>
    </source>
</evidence>
<evidence type="ECO:0000256" key="4">
    <source>
        <dbReference type="ARBA" id="ARBA00034320"/>
    </source>
</evidence>
<accession>A0A2T4Q284</accession>
<dbReference type="EMBL" id="PZEV01000007">
    <property type="protein sequence ID" value="PTI51912.1"/>
    <property type="molecule type" value="Genomic_DNA"/>
</dbReference>
<dbReference type="InterPro" id="IPR003495">
    <property type="entry name" value="CobW/HypB/UreG_nucleotide-bd"/>
</dbReference>
<dbReference type="RefSeq" id="WP_107532188.1">
    <property type="nucleotide sequence ID" value="NZ_PZEV01000007.1"/>
</dbReference>
<keyword evidence="2" id="KW-0378">Hydrolase</keyword>
<protein>
    <submittedName>
        <fullName evidence="7">Cobalamin biosynthesis protein CobW</fullName>
    </submittedName>
</protein>
<proteinExistence type="inferred from homology"/>
<feature type="domain" description="CobW C-terminal" evidence="6">
    <location>
        <begin position="220"/>
        <end position="306"/>
    </location>
</feature>
<dbReference type="PANTHER" id="PTHR13748:SF62">
    <property type="entry name" value="COBW DOMAIN-CONTAINING PROTEIN"/>
    <property type="match status" value="1"/>
</dbReference>
<keyword evidence="3" id="KW-0143">Chaperone</keyword>
<dbReference type="CDD" id="cd03112">
    <property type="entry name" value="CobW-like"/>
    <property type="match status" value="1"/>
</dbReference>
<dbReference type="Pfam" id="PF07683">
    <property type="entry name" value="CobW_C"/>
    <property type="match status" value="1"/>
</dbReference>
<dbReference type="Proteomes" id="UP000240717">
    <property type="component" value="Unassembled WGS sequence"/>
</dbReference>
<sequence>MKNNNFRKISISIISGFLGSGKTTLLTHYISELLKIDEKIKVIMNEFGSFDIDSQNIDANIEVRSIINGCVCCDLKTDLITQIQSLIQQGDCNHIIIEATGIANPIEMITACQDPTIIEYINMPQIISLVDVERFLNRNDYTISTQTLMEEQLEISDLLVVNKIDCIDSKELHKIKEELVQINPHAPNVLTTYGQFDINLLSNQIIDKTVNHKHHHHHGIQSMKYTFTSPIDRQLFYQFIMQLPKNVMRLKGYVQFRDQPNETIEFQLAYGLPDFGPINQELPLTIVIIGEQIDINQLRNKLDMLQFT</sequence>
<dbReference type="Gene3D" id="3.40.50.300">
    <property type="entry name" value="P-loop containing nucleotide triphosphate hydrolases"/>
    <property type="match status" value="1"/>
</dbReference>
<dbReference type="Gene3D" id="3.30.1220.10">
    <property type="entry name" value="CobW-like, C-terminal domain"/>
    <property type="match status" value="1"/>
</dbReference>
<dbReference type="GO" id="GO:0005737">
    <property type="term" value="C:cytoplasm"/>
    <property type="evidence" value="ECO:0007669"/>
    <property type="project" value="TreeGrafter"/>
</dbReference>
<dbReference type="Pfam" id="PF02492">
    <property type="entry name" value="cobW"/>
    <property type="match status" value="1"/>
</dbReference>
<dbReference type="InterPro" id="IPR011629">
    <property type="entry name" value="CobW-like_C"/>
</dbReference>
<comment type="similarity">
    <text evidence="4">Belongs to the SIMIBI class G3E GTPase family. ZNG1 subfamily.</text>
</comment>
<dbReference type="InterPro" id="IPR027417">
    <property type="entry name" value="P-loop_NTPase"/>
</dbReference>
<reference evidence="7 8" key="1">
    <citation type="journal article" date="2016" name="Front. Microbiol.">
        <title>Comprehensive Phylogenetic Analysis of Bovine Non-aureus Staphylococci Species Based on Whole-Genome Sequencing.</title>
        <authorList>
            <person name="Naushad S."/>
            <person name="Barkema H.W."/>
            <person name="Luby C."/>
            <person name="Condas L.A."/>
            <person name="Nobrega D.B."/>
            <person name="Carson D.A."/>
            <person name="De Buck J."/>
        </authorList>
    </citation>
    <scope>NUCLEOTIDE SEQUENCE [LARGE SCALE GENOMIC DNA]</scope>
    <source>
        <strain evidence="7 8">SNUC 2993</strain>
    </source>
</reference>
<comment type="catalytic activity">
    <reaction evidence="5">
        <text>GTP + H2O = GDP + phosphate + H(+)</text>
        <dbReference type="Rhea" id="RHEA:19669"/>
        <dbReference type="ChEBI" id="CHEBI:15377"/>
        <dbReference type="ChEBI" id="CHEBI:15378"/>
        <dbReference type="ChEBI" id="CHEBI:37565"/>
        <dbReference type="ChEBI" id="CHEBI:43474"/>
        <dbReference type="ChEBI" id="CHEBI:58189"/>
    </reaction>
    <physiologicalReaction direction="left-to-right" evidence="5">
        <dbReference type="Rhea" id="RHEA:19670"/>
    </physiologicalReaction>
</comment>
<evidence type="ECO:0000256" key="3">
    <source>
        <dbReference type="ARBA" id="ARBA00023186"/>
    </source>
</evidence>
<dbReference type="InterPro" id="IPR036627">
    <property type="entry name" value="CobW-likC_sf"/>
</dbReference>
<comment type="caution">
    <text evidence="7">The sequence shown here is derived from an EMBL/GenBank/DDBJ whole genome shotgun (WGS) entry which is preliminary data.</text>
</comment>
<dbReference type="GO" id="GO:0000166">
    <property type="term" value="F:nucleotide binding"/>
    <property type="evidence" value="ECO:0007669"/>
    <property type="project" value="UniProtKB-KW"/>
</dbReference>
<evidence type="ECO:0000313" key="7">
    <source>
        <dbReference type="EMBL" id="PTI51912.1"/>
    </source>
</evidence>
<dbReference type="SUPFAM" id="SSF52540">
    <property type="entry name" value="P-loop containing nucleoside triphosphate hydrolases"/>
    <property type="match status" value="1"/>
</dbReference>
<dbReference type="SUPFAM" id="SSF90002">
    <property type="entry name" value="Hypothetical protein YjiA, C-terminal domain"/>
    <property type="match status" value="1"/>
</dbReference>
<name>A0A2T4Q284_STAWA</name>
<dbReference type="GO" id="GO:0016787">
    <property type="term" value="F:hydrolase activity"/>
    <property type="evidence" value="ECO:0007669"/>
    <property type="project" value="UniProtKB-KW"/>
</dbReference>
<evidence type="ECO:0000313" key="8">
    <source>
        <dbReference type="Proteomes" id="UP000240717"/>
    </source>
</evidence>
<gene>
    <name evidence="7" type="ORF">BU085_03470</name>
</gene>
<organism evidence="7 8">
    <name type="scientific">Staphylococcus warneri</name>
    <dbReference type="NCBI Taxonomy" id="1292"/>
    <lineage>
        <taxon>Bacteria</taxon>
        <taxon>Bacillati</taxon>
        <taxon>Bacillota</taxon>
        <taxon>Bacilli</taxon>
        <taxon>Bacillales</taxon>
        <taxon>Staphylococcaceae</taxon>
        <taxon>Staphylococcus</taxon>
    </lineage>
</organism>
<evidence type="ECO:0000256" key="5">
    <source>
        <dbReference type="ARBA" id="ARBA00049117"/>
    </source>
</evidence>
<evidence type="ECO:0000259" key="6">
    <source>
        <dbReference type="SMART" id="SM00833"/>
    </source>
</evidence>
<evidence type="ECO:0000256" key="1">
    <source>
        <dbReference type="ARBA" id="ARBA00022741"/>
    </source>
</evidence>
<dbReference type="STRING" id="1194526.A284_09875"/>
<dbReference type="SMART" id="SM00833">
    <property type="entry name" value="CobW_C"/>
    <property type="match status" value="1"/>
</dbReference>
<keyword evidence="1" id="KW-0547">Nucleotide-binding</keyword>